<name>A0ACB9H7W3_CICIN</name>
<reference evidence="1 2" key="2">
    <citation type="journal article" date="2022" name="Mol. Ecol. Resour.">
        <title>The genomes of chicory, endive, great burdock and yacon provide insights into Asteraceae paleo-polyploidization history and plant inulin production.</title>
        <authorList>
            <person name="Fan W."/>
            <person name="Wang S."/>
            <person name="Wang H."/>
            <person name="Wang A."/>
            <person name="Jiang F."/>
            <person name="Liu H."/>
            <person name="Zhao H."/>
            <person name="Xu D."/>
            <person name="Zhang Y."/>
        </authorList>
    </citation>
    <scope>NUCLEOTIDE SEQUENCE [LARGE SCALE GENOMIC DNA]</scope>
    <source>
        <strain evidence="2">cv. Punajuju</strain>
        <tissue evidence="1">Leaves</tissue>
    </source>
</reference>
<protein>
    <submittedName>
        <fullName evidence="1">Uncharacterized protein</fullName>
    </submittedName>
</protein>
<proteinExistence type="predicted"/>
<dbReference type="Proteomes" id="UP001055811">
    <property type="component" value="Linkage Group LG01"/>
</dbReference>
<accession>A0ACB9H7W3</accession>
<evidence type="ECO:0000313" key="1">
    <source>
        <dbReference type="EMBL" id="KAI3791794.1"/>
    </source>
</evidence>
<gene>
    <name evidence="1" type="ORF">L2E82_05657</name>
</gene>
<comment type="caution">
    <text evidence="1">The sequence shown here is derived from an EMBL/GenBank/DDBJ whole genome shotgun (WGS) entry which is preliminary data.</text>
</comment>
<organism evidence="1 2">
    <name type="scientific">Cichorium intybus</name>
    <name type="common">Chicory</name>
    <dbReference type="NCBI Taxonomy" id="13427"/>
    <lineage>
        <taxon>Eukaryota</taxon>
        <taxon>Viridiplantae</taxon>
        <taxon>Streptophyta</taxon>
        <taxon>Embryophyta</taxon>
        <taxon>Tracheophyta</taxon>
        <taxon>Spermatophyta</taxon>
        <taxon>Magnoliopsida</taxon>
        <taxon>eudicotyledons</taxon>
        <taxon>Gunneridae</taxon>
        <taxon>Pentapetalae</taxon>
        <taxon>asterids</taxon>
        <taxon>campanulids</taxon>
        <taxon>Asterales</taxon>
        <taxon>Asteraceae</taxon>
        <taxon>Cichorioideae</taxon>
        <taxon>Cichorieae</taxon>
        <taxon>Cichoriinae</taxon>
        <taxon>Cichorium</taxon>
    </lineage>
</organism>
<reference evidence="2" key="1">
    <citation type="journal article" date="2022" name="Mol. Ecol. Resour.">
        <title>The genomes of chicory, endive, great burdock and yacon provide insights into Asteraceae palaeo-polyploidization history and plant inulin production.</title>
        <authorList>
            <person name="Fan W."/>
            <person name="Wang S."/>
            <person name="Wang H."/>
            <person name="Wang A."/>
            <person name="Jiang F."/>
            <person name="Liu H."/>
            <person name="Zhao H."/>
            <person name="Xu D."/>
            <person name="Zhang Y."/>
        </authorList>
    </citation>
    <scope>NUCLEOTIDE SEQUENCE [LARGE SCALE GENOMIC DNA]</scope>
    <source>
        <strain evidence="2">cv. Punajuju</strain>
    </source>
</reference>
<sequence>MGFSNFVSDNGIRASQIVRSSAKMTFKSIDIIEKEENIVIDETNDSVPITETTESNFDSQSLEFDLEHHDFTALLFPFGFFSVSFVFVMGVFFVAYSIVHGVIFLLVLNNFCMRHDSFIITFFHGCSLGLARSFNFIIIRWVIRALFTHFLGVWVFGEIADQYTLLRILVRLMFLPFSIFTPWVIDFEKESGDFILTWLISDILLSFILAVDVWVAMADSTQNDREVVKEGFRFQIQVFILQHRVFSFPPLVASLLQSHQATNEAMTVVQATPSIHHQCCRLLQFVPPVGICLVDQYRPLPDSRSVSFILDFLIVVSARK</sequence>
<dbReference type="EMBL" id="CM042009">
    <property type="protein sequence ID" value="KAI3791794.1"/>
    <property type="molecule type" value="Genomic_DNA"/>
</dbReference>
<evidence type="ECO:0000313" key="2">
    <source>
        <dbReference type="Proteomes" id="UP001055811"/>
    </source>
</evidence>
<keyword evidence="2" id="KW-1185">Reference proteome</keyword>